<protein>
    <submittedName>
        <fullName evidence="1">Polyhedrin</fullName>
    </submittedName>
</protein>
<sequence length="255" mass="29430">MSSNTYSRRTAYRDVRREHQEVVTHKLNTSCLIPDAPMRIIIILEYLSGRYRIMDYIVPKYLRLYLSWRELLEDNYSGHVDPDRSPHSLMNQSYRQLIHPNHGSGNQPYDNRYPVGIMISANGNVDWENLVADTPDMHGLTSTDWRDALNWSPNALRGDQYRYVDDISRFIYIPLDEHRTLTLSATIKSDGALNLWNGPQAAMTITDNIVRENTIYANTETDVVNYMQRAHAAYINQADVIVSKPKASVRGARRI</sequence>
<name>F8THI5_9REOV</name>
<accession>F8THI5</accession>
<dbReference type="EMBL" id="HQ901376">
    <property type="protein sequence ID" value="AEH26543.1"/>
    <property type="molecule type" value="Genomic_RNA"/>
</dbReference>
<organism evidence="1">
    <name type="scientific">Teia anartoides cypovirus</name>
    <dbReference type="NCBI Taxonomy" id="1041830"/>
    <lineage>
        <taxon>Viruses</taxon>
        <taxon>Riboviria</taxon>
        <taxon>Orthornavirae</taxon>
        <taxon>Duplornaviricota</taxon>
        <taxon>Resentoviricetes</taxon>
        <taxon>Reovirales</taxon>
        <taxon>Spinareoviridae</taxon>
        <taxon>Cypovirus</taxon>
    </lineage>
</organism>
<reference evidence="1" key="1">
    <citation type="submission" date="2011-01" db="EMBL/GenBank/DDBJ databases">
        <title>Identification of a cypovirus isolated from Teia anartoides.</title>
        <authorList>
            <person name="Young V.L."/>
            <person name="Markwick N.P."/>
            <person name="Ward V.K."/>
        </authorList>
    </citation>
    <scope>NUCLEOTIDE SEQUENCE</scope>
    <source>
        <strain evidence="1">HRNZ02</strain>
    </source>
</reference>
<dbReference type="InterPro" id="IPR035239">
    <property type="entry name" value="CPV_Polyhedrin"/>
</dbReference>
<evidence type="ECO:0000313" key="1">
    <source>
        <dbReference type="EMBL" id="AEH26543.1"/>
    </source>
</evidence>
<proteinExistence type="predicted"/>
<dbReference type="Pfam" id="PF17515">
    <property type="entry name" value="CPV_Polyhedrin"/>
    <property type="match status" value="1"/>
</dbReference>